<gene>
    <name evidence="1" type="ORF">QE364_003913</name>
</gene>
<dbReference type="EMBL" id="JAVIZJ010000019">
    <property type="protein sequence ID" value="MDR6212182.1"/>
    <property type="molecule type" value="Genomic_DNA"/>
</dbReference>
<proteinExistence type="predicted"/>
<dbReference type="Proteomes" id="UP001261666">
    <property type="component" value="Unassembled WGS sequence"/>
</dbReference>
<evidence type="ECO:0000313" key="1">
    <source>
        <dbReference type="EMBL" id="MDR6212182.1"/>
    </source>
</evidence>
<organism evidence="1 2">
    <name type="scientific">Nocardioides zeae</name>
    <dbReference type="NCBI Taxonomy" id="1457234"/>
    <lineage>
        <taxon>Bacteria</taxon>
        <taxon>Bacillati</taxon>
        <taxon>Actinomycetota</taxon>
        <taxon>Actinomycetes</taxon>
        <taxon>Propionibacteriales</taxon>
        <taxon>Nocardioidaceae</taxon>
        <taxon>Nocardioides</taxon>
    </lineage>
</organism>
<evidence type="ECO:0000313" key="2">
    <source>
        <dbReference type="Proteomes" id="UP001261666"/>
    </source>
</evidence>
<accession>A0ACC6INT2</accession>
<comment type="caution">
    <text evidence="1">The sequence shown here is derived from an EMBL/GenBank/DDBJ whole genome shotgun (WGS) entry which is preliminary data.</text>
</comment>
<name>A0ACC6INT2_9ACTN</name>
<reference evidence="1" key="1">
    <citation type="submission" date="2023-08" db="EMBL/GenBank/DDBJ databases">
        <title>Functional and genomic diversity of the sorghum phyllosphere microbiome.</title>
        <authorList>
            <person name="Shade A."/>
        </authorList>
    </citation>
    <scope>NUCLEOTIDE SEQUENCE</scope>
    <source>
        <strain evidence="1">SORGH_AS_0885</strain>
    </source>
</reference>
<sequence>MAQTDAGPARYMQGIAVPASSVNPTEFFARTRRKLQTESSKNFAGLGQQDVFQLKKSDIIAGLFIRFVGSVTSTPGTGTVATTARWPYDLIRAARFTANGQANLINVSGLKLKVRDFMAKGDLTDRGIAQSIAGQTVTQGTLSQASESWGVGSRATAIAGGTYDLDLEWFVPVAEDQVDLAGSIFAQTSSTDLTLTLDWATAAELFTLTGNATAGVTGQVQIIALRYSVPLGADGQIVVPDLSIFHSLIQTRHSGDLGTGENEVKLIGQGSGKTLLRVFSQLWNGTPAAPVPVHEGNFGRMAWRYGSNETPDELHDGQILRFLNERYYNVDIGRVHGFWSHEFAVENAFRDVLDMGTTSELRQVISIDPSLALSNAALEVVQETIFAAGQGS</sequence>
<keyword evidence="2" id="KW-1185">Reference proteome</keyword>
<protein>
    <submittedName>
        <fullName evidence="1">Uncharacterized protein</fullName>
    </submittedName>
</protein>